<dbReference type="PROSITE" id="PS51186">
    <property type="entry name" value="GNAT"/>
    <property type="match status" value="1"/>
</dbReference>
<evidence type="ECO:0000256" key="1">
    <source>
        <dbReference type="ARBA" id="ARBA00022679"/>
    </source>
</evidence>
<dbReference type="EMBL" id="VNFK01000005">
    <property type="protein sequence ID" value="TVU63847.1"/>
    <property type="molecule type" value="Genomic_DNA"/>
</dbReference>
<reference evidence="5 6" key="1">
    <citation type="submission" date="2019-07" db="EMBL/GenBank/DDBJ databases">
        <title>Diversity of Bacteria from Kongsfjorden, Arctic.</title>
        <authorList>
            <person name="Yu Y."/>
        </authorList>
    </citation>
    <scope>NUCLEOTIDE SEQUENCE [LARGE SCALE GENOMIC DNA]</scope>
    <source>
        <strain evidence="5 6">SM1928</strain>
    </source>
</reference>
<keyword evidence="1 5" id="KW-0808">Transferase</keyword>
<dbReference type="GO" id="GO:0005737">
    <property type="term" value="C:cytoplasm"/>
    <property type="evidence" value="ECO:0007669"/>
    <property type="project" value="TreeGrafter"/>
</dbReference>
<comment type="similarity">
    <text evidence="3">Belongs to the acetyltransferase family. RimJ subfamily.</text>
</comment>
<dbReference type="RefSeq" id="WP_144649128.1">
    <property type="nucleotide sequence ID" value="NZ_VNFK01000005.1"/>
</dbReference>
<gene>
    <name evidence="5" type="ORF">FQP90_07550</name>
</gene>
<evidence type="ECO:0000313" key="6">
    <source>
        <dbReference type="Proteomes" id="UP000316500"/>
    </source>
</evidence>
<dbReference type="GO" id="GO:0008999">
    <property type="term" value="F:protein-N-terminal-alanine acetyltransferase activity"/>
    <property type="evidence" value="ECO:0007669"/>
    <property type="project" value="TreeGrafter"/>
</dbReference>
<evidence type="ECO:0000259" key="4">
    <source>
        <dbReference type="PROSITE" id="PS51186"/>
    </source>
</evidence>
<dbReference type="PANTHER" id="PTHR43792:SF8">
    <property type="entry name" value="[RIBOSOMAL PROTEIN US5]-ALANINE N-ACETYLTRANSFERASE"/>
    <property type="match status" value="1"/>
</dbReference>
<evidence type="ECO:0000256" key="2">
    <source>
        <dbReference type="ARBA" id="ARBA00023315"/>
    </source>
</evidence>
<evidence type="ECO:0000256" key="3">
    <source>
        <dbReference type="ARBA" id="ARBA00038502"/>
    </source>
</evidence>
<dbReference type="OrthoDB" id="5242221at2"/>
<feature type="domain" description="N-acetyltransferase" evidence="4">
    <location>
        <begin position="17"/>
        <end position="179"/>
    </location>
</feature>
<dbReference type="AlphaFoldDB" id="A0A558H401"/>
<sequence length="185" mass="20039">MNLTRALTIASPGDEQVLIRPLEVSDADALAAAYLRNREHLAPWEPKRAEPFFTTAGQESVIQDKLALSEAGSELPWVVATGKDIIGMITLTGIVRGPFLNANLGYWIDEAWTGRGAASGAVSAVVMMAAEDLGLHRIQAATLVHNGASQAVLKRCGFEKIGLASDYLRIAGEWQDHVLFQRILF</sequence>
<keyword evidence="2" id="KW-0012">Acyltransferase</keyword>
<evidence type="ECO:0000313" key="5">
    <source>
        <dbReference type="EMBL" id="TVU63847.1"/>
    </source>
</evidence>
<comment type="caution">
    <text evidence="5">The sequence shown here is derived from an EMBL/GenBank/DDBJ whole genome shotgun (WGS) entry which is preliminary data.</text>
</comment>
<dbReference type="Pfam" id="PF13302">
    <property type="entry name" value="Acetyltransf_3"/>
    <property type="match status" value="1"/>
</dbReference>
<dbReference type="InterPro" id="IPR051531">
    <property type="entry name" value="N-acetyltransferase"/>
</dbReference>
<dbReference type="InterPro" id="IPR016181">
    <property type="entry name" value="Acyl_CoA_acyltransferase"/>
</dbReference>
<organism evidence="5 6">
    <name type="scientific">Paenarthrobacter nitroguajacolicus</name>
    <name type="common">Arthrobacter nitroguajacolicus</name>
    <dbReference type="NCBI Taxonomy" id="211146"/>
    <lineage>
        <taxon>Bacteria</taxon>
        <taxon>Bacillati</taxon>
        <taxon>Actinomycetota</taxon>
        <taxon>Actinomycetes</taxon>
        <taxon>Micrococcales</taxon>
        <taxon>Micrococcaceae</taxon>
        <taxon>Paenarthrobacter</taxon>
    </lineage>
</organism>
<dbReference type="Gene3D" id="3.40.630.30">
    <property type="match status" value="1"/>
</dbReference>
<proteinExistence type="inferred from homology"/>
<name>A0A558H401_PAENT</name>
<accession>A0A558H401</accession>
<dbReference type="Proteomes" id="UP000316500">
    <property type="component" value="Unassembled WGS sequence"/>
</dbReference>
<protein>
    <submittedName>
        <fullName evidence="5">GNAT family N-acetyltransferase</fullName>
    </submittedName>
</protein>
<dbReference type="SUPFAM" id="SSF55729">
    <property type="entry name" value="Acyl-CoA N-acyltransferases (Nat)"/>
    <property type="match status" value="1"/>
</dbReference>
<dbReference type="PANTHER" id="PTHR43792">
    <property type="entry name" value="GNAT FAMILY, PUTATIVE (AFU_ORTHOLOGUE AFUA_3G00765)-RELATED-RELATED"/>
    <property type="match status" value="1"/>
</dbReference>
<dbReference type="InterPro" id="IPR000182">
    <property type="entry name" value="GNAT_dom"/>
</dbReference>